<dbReference type="eggNOG" id="COG1216">
    <property type="taxonomic scope" value="Bacteria"/>
</dbReference>
<dbReference type="Proteomes" id="UP000006755">
    <property type="component" value="Unassembled WGS sequence"/>
</dbReference>
<protein>
    <recommendedName>
        <fullName evidence="3">DUF707 domain-containing protein</fullName>
    </recommendedName>
</protein>
<gene>
    <name evidence="1" type="ORF">B3C1_01590</name>
</gene>
<keyword evidence="2" id="KW-1185">Reference proteome</keyword>
<evidence type="ECO:0000313" key="2">
    <source>
        <dbReference type="Proteomes" id="UP000006755"/>
    </source>
</evidence>
<sequence>MKNLVICCVGDGSLHPQWLEGPKDFDLFLIYFGNEPGQYQEQCQYYAQAKGSKWQLLSSQIAEHWHWIKDYDAIWLPDDDIKTDAANINLMFDYFHRYRLPLAQPALTPDSYISLKITRQRDWAALRYTNFVEVMVPIMTSDVLEMLLPTFTLNKTGWGVDYYWNKLIRDSGRGPLGIIDAAAVTHTRPVNTNGGFYQAMGINPGEEKREVLRRFKLSKKKRHYGAVMDWAGRAVKLRWLPYLF</sequence>
<proteinExistence type="predicted"/>
<reference evidence="1 2" key="1">
    <citation type="journal article" date="2012" name="J. Bacteriol.">
        <title>Genome Sequence of Gallaecimonas xiamenensis Type Strain 3-C-1.</title>
        <authorList>
            <person name="Lai Q."/>
            <person name="Wang L."/>
            <person name="Wang W."/>
            <person name="Shao Z."/>
        </authorList>
    </citation>
    <scope>NUCLEOTIDE SEQUENCE [LARGE SCALE GENOMIC DNA]</scope>
    <source>
        <strain evidence="1 2">3-C-1</strain>
    </source>
</reference>
<dbReference type="STRING" id="745411.B3C1_01590"/>
<accession>K2JQ80</accession>
<dbReference type="PATRIC" id="fig|745411.4.peg.307"/>
<dbReference type="EMBL" id="AMRI01000002">
    <property type="protein sequence ID" value="EKE77463.1"/>
    <property type="molecule type" value="Genomic_DNA"/>
</dbReference>
<evidence type="ECO:0008006" key="3">
    <source>
        <dbReference type="Google" id="ProtNLM"/>
    </source>
</evidence>
<dbReference type="OrthoDB" id="2938920at2"/>
<dbReference type="RefSeq" id="WP_008482458.1">
    <property type="nucleotide sequence ID" value="NZ_AMRI01000002.1"/>
</dbReference>
<name>K2JQ80_9GAMM</name>
<dbReference type="AlphaFoldDB" id="K2JQ80"/>
<comment type="caution">
    <text evidence="1">The sequence shown here is derived from an EMBL/GenBank/DDBJ whole genome shotgun (WGS) entry which is preliminary data.</text>
</comment>
<organism evidence="1 2">
    <name type="scientific">Gallaecimonas xiamenensis 3-C-1</name>
    <dbReference type="NCBI Taxonomy" id="745411"/>
    <lineage>
        <taxon>Bacteria</taxon>
        <taxon>Pseudomonadati</taxon>
        <taxon>Pseudomonadota</taxon>
        <taxon>Gammaproteobacteria</taxon>
        <taxon>Enterobacterales</taxon>
        <taxon>Gallaecimonadaceae</taxon>
        <taxon>Gallaecimonas</taxon>
    </lineage>
</organism>
<evidence type="ECO:0000313" key="1">
    <source>
        <dbReference type="EMBL" id="EKE77463.1"/>
    </source>
</evidence>